<dbReference type="GO" id="GO:0042593">
    <property type="term" value="P:glucose homeostasis"/>
    <property type="evidence" value="ECO:0007669"/>
    <property type="project" value="TreeGrafter"/>
</dbReference>
<reference evidence="4" key="1">
    <citation type="submission" date="2021-04" db="EMBL/GenBank/DDBJ databases">
        <authorList>
            <consortium name="Molecular Ecology Group"/>
        </authorList>
    </citation>
    <scope>NUCLEOTIDE SEQUENCE</scope>
</reference>
<proteinExistence type="predicted"/>
<keyword evidence="1" id="KW-0119">Carbohydrate metabolism</keyword>
<name>A0A8S3Z019_9EUPU</name>
<sequence>MELITERSDKPITEQNEQPINELSKEPINEQSKEPINEQSKEPITEQSNVLSWDIDISSAAEIAAILYACDQEIFRGWRNSTGVNDGHLHRKMAKVAQKIAEVIQKPNGCVVFSGCGTSGRLAFLTTRTFNRYLKSLGKAECFQYLIAGGDRALFKSIELAEDDPVAGAEALKEVTRGRTPVVFVGITCGMSAPFVAGQLDYCLSRLDVFLPVLIGFNYTYQA</sequence>
<dbReference type="GO" id="GO:0070095">
    <property type="term" value="F:fructose-6-phosphate binding"/>
    <property type="evidence" value="ECO:0007669"/>
    <property type="project" value="TreeGrafter"/>
</dbReference>
<dbReference type="EMBL" id="CAJHNH020001334">
    <property type="protein sequence ID" value="CAG5122614.1"/>
    <property type="molecule type" value="Genomic_DNA"/>
</dbReference>
<dbReference type="SUPFAM" id="SSF53697">
    <property type="entry name" value="SIS domain"/>
    <property type="match status" value="1"/>
</dbReference>
<evidence type="ECO:0000256" key="1">
    <source>
        <dbReference type="ARBA" id="ARBA00023277"/>
    </source>
</evidence>
<feature type="compositionally biased region" description="Basic and acidic residues" evidence="2">
    <location>
        <begin position="1"/>
        <end position="12"/>
    </location>
</feature>
<evidence type="ECO:0000313" key="4">
    <source>
        <dbReference type="EMBL" id="CAG5122614.1"/>
    </source>
</evidence>
<dbReference type="GO" id="GO:0030246">
    <property type="term" value="F:carbohydrate binding"/>
    <property type="evidence" value="ECO:0007669"/>
    <property type="project" value="TreeGrafter"/>
</dbReference>
<dbReference type="InterPro" id="IPR040190">
    <property type="entry name" value="MURQ/GCKR"/>
</dbReference>
<dbReference type="GO" id="GO:0005654">
    <property type="term" value="C:nucleoplasm"/>
    <property type="evidence" value="ECO:0007669"/>
    <property type="project" value="TreeGrafter"/>
</dbReference>
<dbReference type="GO" id="GO:0004857">
    <property type="term" value="F:enzyme inhibitor activity"/>
    <property type="evidence" value="ECO:0007669"/>
    <property type="project" value="TreeGrafter"/>
</dbReference>
<feature type="non-terminal residue" evidence="4">
    <location>
        <position position="223"/>
    </location>
</feature>
<organism evidence="4 5">
    <name type="scientific">Candidula unifasciata</name>
    <dbReference type="NCBI Taxonomy" id="100452"/>
    <lineage>
        <taxon>Eukaryota</taxon>
        <taxon>Metazoa</taxon>
        <taxon>Spiralia</taxon>
        <taxon>Lophotrochozoa</taxon>
        <taxon>Mollusca</taxon>
        <taxon>Gastropoda</taxon>
        <taxon>Heterobranchia</taxon>
        <taxon>Euthyneura</taxon>
        <taxon>Panpulmonata</taxon>
        <taxon>Eupulmonata</taxon>
        <taxon>Stylommatophora</taxon>
        <taxon>Helicina</taxon>
        <taxon>Helicoidea</taxon>
        <taxon>Geomitridae</taxon>
        <taxon>Candidula</taxon>
    </lineage>
</organism>
<dbReference type="GO" id="GO:1901135">
    <property type="term" value="P:carbohydrate derivative metabolic process"/>
    <property type="evidence" value="ECO:0007669"/>
    <property type="project" value="InterPro"/>
</dbReference>
<dbReference type="GO" id="GO:0019899">
    <property type="term" value="F:enzyme binding"/>
    <property type="evidence" value="ECO:0007669"/>
    <property type="project" value="TreeGrafter"/>
</dbReference>
<comment type="caution">
    <text evidence="4">The sequence shown here is derived from an EMBL/GenBank/DDBJ whole genome shotgun (WGS) entry which is preliminary data.</text>
</comment>
<keyword evidence="5" id="KW-1185">Reference proteome</keyword>
<evidence type="ECO:0000313" key="5">
    <source>
        <dbReference type="Proteomes" id="UP000678393"/>
    </source>
</evidence>
<dbReference type="Proteomes" id="UP000678393">
    <property type="component" value="Unassembled WGS sequence"/>
</dbReference>
<dbReference type="AlphaFoldDB" id="A0A8S3Z019"/>
<dbReference type="InterPro" id="IPR046348">
    <property type="entry name" value="SIS_dom_sf"/>
</dbReference>
<feature type="compositionally biased region" description="Basic and acidic residues" evidence="2">
    <location>
        <begin position="23"/>
        <end position="44"/>
    </location>
</feature>
<dbReference type="Gene3D" id="3.40.50.10490">
    <property type="entry name" value="Glucose-6-phosphate isomerase like protein, domain 1"/>
    <property type="match status" value="1"/>
</dbReference>
<dbReference type="GO" id="GO:0005829">
    <property type="term" value="C:cytosol"/>
    <property type="evidence" value="ECO:0007669"/>
    <property type="project" value="TreeGrafter"/>
</dbReference>
<evidence type="ECO:0000256" key="2">
    <source>
        <dbReference type="SAM" id="MobiDB-lite"/>
    </source>
</evidence>
<dbReference type="Pfam" id="PF22645">
    <property type="entry name" value="GKRP_SIS_N"/>
    <property type="match status" value="1"/>
</dbReference>
<dbReference type="PANTHER" id="PTHR10088:SF4">
    <property type="entry name" value="GLUCOKINASE REGULATORY PROTEIN"/>
    <property type="match status" value="1"/>
</dbReference>
<dbReference type="GO" id="GO:0009750">
    <property type="term" value="P:response to fructose"/>
    <property type="evidence" value="ECO:0007669"/>
    <property type="project" value="TreeGrafter"/>
</dbReference>
<dbReference type="PANTHER" id="PTHR10088">
    <property type="entry name" value="GLUCOKINASE REGULATORY PROTEIN"/>
    <property type="match status" value="1"/>
</dbReference>
<evidence type="ECO:0000259" key="3">
    <source>
        <dbReference type="Pfam" id="PF22645"/>
    </source>
</evidence>
<accession>A0A8S3Z019</accession>
<dbReference type="InterPro" id="IPR001347">
    <property type="entry name" value="SIS_dom"/>
</dbReference>
<protein>
    <recommendedName>
        <fullName evidence="3">SIS domain-containing protein</fullName>
    </recommendedName>
</protein>
<gene>
    <name evidence="4" type="ORF">CUNI_LOCUS8172</name>
</gene>
<feature type="region of interest" description="Disordered" evidence="2">
    <location>
        <begin position="1"/>
        <end position="45"/>
    </location>
</feature>
<dbReference type="OrthoDB" id="311172at2759"/>
<feature type="domain" description="SIS" evidence="3">
    <location>
        <begin position="95"/>
        <end position="204"/>
    </location>
</feature>